<organism evidence="1 2">
    <name type="scientific">Sutcliffiella tianshenii</name>
    <dbReference type="NCBI Taxonomy" id="1463404"/>
    <lineage>
        <taxon>Bacteria</taxon>
        <taxon>Bacillati</taxon>
        <taxon>Bacillota</taxon>
        <taxon>Bacilli</taxon>
        <taxon>Bacillales</taxon>
        <taxon>Bacillaceae</taxon>
        <taxon>Sutcliffiella</taxon>
    </lineage>
</organism>
<protein>
    <submittedName>
        <fullName evidence="1">16S rRNA G966 N2-methylase RsmD</fullName>
    </submittedName>
</protein>
<proteinExistence type="predicted"/>
<dbReference type="Gene3D" id="3.40.50.150">
    <property type="entry name" value="Vaccinia Virus protein VP39"/>
    <property type="match status" value="1"/>
</dbReference>
<name>A0ABS2NXQ8_9BACI</name>
<comment type="caution">
    <text evidence="1">The sequence shown here is derived from an EMBL/GenBank/DDBJ whole genome shotgun (WGS) entry which is preliminary data.</text>
</comment>
<reference evidence="1 2" key="1">
    <citation type="submission" date="2021-01" db="EMBL/GenBank/DDBJ databases">
        <title>Genomic Encyclopedia of Type Strains, Phase IV (KMG-IV): sequencing the most valuable type-strain genomes for metagenomic binning, comparative biology and taxonomic classification.</title>
        <authorList>
            <person name="Goeker M."/>
        </authorList>
    </citation>
    <scope>NUCLEOTIDE SEQUENCE [LARGE SCALE GENOMIC DNA]</scope>
    <source>
        <strain evidence="1 2">DSM 25879</strain>
    </source>
</reference>
<gene>
    <name evidence="1" type="ORF">JOC95_001289</name>
</gene>
<dbReference type="Pfam" id="PF04445">
    <property type="entry name" value="SAM_MT"/>
    <property type="match status" value="1"/>
</dbReference>
<sequence>MIVTTAGRTNEQMIQSAKRVAMEMDLPYIERNKKSISLLQAQYKADVLVIGKDRIEWFVLGTDEPVFFHPNSAAFRAKRLLAGEVEPFIQATGLNEGMSFLDCTLGLASDSIIASLATGPAGKVTGIEANKQLAYIVNTGLQTWEMQNEETERSMRRIEVVHGNHLDILQTLPEDYYDVVYFDPMFEKQIEESTGILSLRNVACHDALSEKAVEEAKRVARKRVVLKDHWQSDRFDHLGFTRLVRKSSKFHYGYWEKKH</sequence>
<dbReference type="SUPFAM" id="SSF53335">
    <property type="entry name" value="S-adenosyl-L-methionine-dependent methyltransferases"/>
    <property type="match status" value="1"/>
</dbReference>
<dbReference type="PANTHER" id="PTHR36112">
    <property type="entry name" value="RIBOSOMAL RNA SMALL SUBUNIT METHYLTRANSFERASE J"/>
    <property type="match status" value="1"/>
</dbReference>
<dbReference type="InterPro" id="IPR029063">
    <property type="entry name" value="SAM-dependent_MTases_sf"/>
</dbReference>
<dbReference type="EMBL" id="JAFBED010000002">
    <property type="protein sequence ID" value="MBM7619440.1"/>
    <property type="molecule type" value="Genomic_DNA"/>
</dbReference>
<dbReference type="InterPro" id="IPR007536">
    <property type="entry name" value="16SrRNA_methylTrfase_J"/>
</dbReference>
<accession>A0ABS2NXQ8</accession>
<evidence type="ECO:0000313" key="1">
    <source>
        <dbReference type="EMBL" id="MBM7619440.1"/>
    </source>
</evidence>
<keyword evidence="2" id="KW-1185">Reference proteome</keyword>
<dbReference type="RefSeq" id="WP_204414470.1">
    <property type="nucleotide sequence ID" value="NZ_JAFBED010000002.1"/>
</dbReference>
<dbReference type="PANTHER" id="PTHR36112:SF1">
    <property type="entry name" value="RIBOSOMAL RNA SMALL SUBUNIT METHYLTRANSFERASE J"/>
    <property type="match status" value="1"/>
</dbReference>
<dbReference type="Proteomes" id="UP000737402">
    <property type="component" value="Unassembled WGS sequence"/>
</dbReference>
<evidence type="ECO:0000313" key="2">
    <source>
        <dbReference type="Proteomes" id="UP000737402"/>
    </source>
</evidence>